<sequence>MTRPLDGKIAIITGASSGIGQSIALRFLDEGAKVAIFARNTAALAEIAKGREDSVLVVTGDVTSAADLERLVAETVKRFGGVDIVVPNAGIAKVVPFEQSDAAAIDHQFSVNFTGAVQTVRGFLPHIRKGGSVLFVTTFLTQVGFPGLAVYSASKAALKSFAQTLAAELAPKGIRVNSVAPGPIGTPIWGSIGLPADVLQAVATQVTARLMPGAFGEPGDIAATAVFLCSDGAKNIWGQEIVVDGGYTIG</sequence>
<dbReference type="PRINTS" id="PR00080">
    <property type="entry name" value="SDRFAMILY"/>
</dbReference>
<dbReference type="Gene3D" id="3.40.50.720">
    <property type="entry name" value="NAD(P)-binding Rossmann-like Domain"/>
    <property type="match status" value="1"/>
</dbReference>
<name>A0A0C2YQT2_PARME</name>
<keyword evidence="3" id="KW-1185">Reference proteome</keyword>
<dbReference type="PANTHER" id="PTHR43975:SF2">
    <property type="entry name" value="EG:BACR7A4.14 PROTEIN-RELATED"/>
    <property type="match status" value="1"/>
</dbReference>
<dbReference type="STRING" id="272627.CCC_00101"/>
<dbReference type="InterPro" id="IPR002347">
    <property type="entry name" value="SDR_fam"/>
</dbReference>
<dbReference type="EMBL" id="JXSL01000030">
    <property type="protein sequence ID" value="KIL97040.1"/>
    <property type="molecule type" value="Genomic_DNA"/>
</dbReference>
<evidence type="ECO:0000313" key="2">
    <source>
        <dbReference type="EMBL" id="KIL97040.1"/>
    </source>
</evidence>
<dbReference type="AlphaFoldDB" id="A0A0C2YQT2"/>
<dbReference type="InterPro" id="IPR036291">
    <property type="entry name" value="NAD(P)-bd_dom_sf"/>
</dbReference>
<proteinExistence type="inferred from homology"/>
<organism evidence="2 3">
    <name type="scientific">Paramagnetospirillum magnetotacticum MS-1</name>
    <dbReference type="NCBI Taxonomy" id="272627"/>
    <lineage>
        <taxon>Bacteria</taxon>
        <taxon>Pseudomonadati</taxon>
        <taxon>Pseudomonadota</taxon>
        <taxon>Alphaproteobacteria</taxon>
        <taxon>Rhodospirillales</taxon>
        <taxon>Magnetospirillaceae</taxon>
        <taxon>Paramagnetospirillum</taxon>
    </lineage>
</organism>
<accession>A0A0C2YQT2</accession>
<gene>
    <name evidence="2" type="ORF">CCC_00101</name>
</gene>
<dbReference type="Pfam" id="PF13561">
    <property type="entry name" value="adh_short_C2"/>
    <property type="match status" value="1"/>
</dbReference>
<dbReference type="Proteomes" id="UP000031971">
    <property type="component" value="Unassembled WGS sequence"/>
</dbReference>
<evidence type="ECO:0000256" key="1">
    <source>
        <dbReference type="ARBA" id="ARBA00006484"/>
    </source>
</evidence>
<dbReference type="CDD" id="cd05233">
    <property type="entry name" value="SDR_c"/>
    <property type="match status" value="1"/>
</dbReference>
<dbReference type="PRINTS" id="PR00081">
    <property type="entry name" value="GDHRDH"/>
</dbReference>
<evidence type="ECO:0000313" key="3">
    <source>
        <dbReference type="Proteomes" id="UP000031971"/>
    </source>
</evidence>
<dbReference type="PANTHER" id="PTHR43975">
    <property type="entry name" value="ZGC:101858"/>
    <property type="match status" value="1"/>
</dbReference>
<comment type="similarity">
    <text evidence="1">Belongs to the short-chain dehydrogenases/reductases (SDR) family.</text>
</comment>
<dbReference type="SUPFAM" id="SSF51735">
    <property type="entry name" value="NAD(P)-binding Rossmann-fold domains"/>
    <property type="match status" value="1"/>
</dbReference>
<dbReference type="RefSeq" id="WP_009870709.1">
    <property type="nucleotide sequence ID" value="NZ_JXSL01000030.1"/>
</dbReference>
<dbReference type="OrthoDB" id="9793325at2"/>
<dbReference type="FunFam" id="3.40.50.720:FF:000084">
    <property type="entry name" value="Short-chain dehydrogenase reductase"/>
    <property type="match status" value="1"/>
</dbReference>
<reference evidence="2 3" key="1">
    <citation type="submission" date="2015-01" db="EMBL/GenBank/DDBJ databases">
        <title>Genome Sequence of Magnetospirillum magnetotacticum Strain MS-1.</title>
        <authorList>
            <person name="Marinov G.K."/>
            <person name="Smalley M.D."/>
            <person name="DeSalvo G."/>
        </authorList>
    </citation>
    <scope>NUCLEOTIDE SEQUENCE [LARGE SCALE GENOMIC DNA]</scope>
    <source>
        <strain evidence="2 3">MS-1</strain>
    </source>
</reference>
<protein>
    <submittedName>
        <fullName evidence="2">3-oxoacyl-acyl-carrier protein reductase</fullName>
    </submittedName>
</protein>
<comment type="caution">
    <text evidence="2">The sequence shown here is derived from an EMBL/GenBank/DDBJ whole genome shotgun (WGS) entry which is preliminary data.</text>
</comment>